<dbReference type="PANTHER" id="PTHR35369">
    <property type="entry name" value="BLR3025 PROTEIN-RELATED"/>
    <property type="match status" value="1"/>
</dbReference>
<dbReference type="GO" id="GO:0009432">
    <property type="term" value="P:SOS response"/>
    <property type="evidence" value="ECO:0000269"/>
    <property type="project" value="CollecTF"/>
</dbReference>
<gene>
    <name evidence="4" type="ordered locus">ACP_3198</name>
</gene>
<dbReference type="InterPro" id="IPR043502">
    <property type="entry name" value="DNA/RNA_pol_sf"/>
</dbReference>
<sequence length="508" mass="55793">MSRTAEIYACLCVREFPTQALLRLRPQLRNQPCVVMEGEPPLEQVCSLTRKARILGLLPGMTQVEVDTFSGVTVLQRSRKEEITTSEALLECAGSFSPRVEEVSYRHSFVCVVDIAGTQELFGPPNKLAQNLLTRVSALGIAACVGVSSNFHASIAVARAPLALSVRVIPPGEEGAALAALPLTVLNLSEQQAETFSSWGIRNLGMLAALPERELISRLGQPGKHLRQLARGEAPHLFLPVEPEFTLHERMELDSPVAVLDALMFVANLMLEQLIVRATARVLALAAVTVALTLEGGASCLRTIRPALPTNDRPLWIKLLHLDLEAHPPQAAVLAIRLEAEPGSTSQVQMGLFSPQLPEPSRLDVTLARIRSIVGDENVGRAVVADTHRPDGFRLEPFGLDAFENSSAQSKVPSTTTLRSALRRLRPPESVSVTLQGARPEAFFFRQQRYRVEHAYGPWLTTGEWWSAASWGYEQWDLVARNPSGTTLCGCLMRDLLRNQWQMAGLYD</sequence>
<comment type="similarity">
    <text evidence="1">Belongs to the DNA polymerase type-Y family.</text>
</comment>
<dbReference type="eggNOG" id="COG0389">
    <property type="taxonomic scope" value="Bacteria"/>
</dbReference>
<dbReference type="GO" id="GO:0006281">
    <property type="term" value="P:DNA repair"/>
    <property type="evidence" value="ECO:0007669"/>
    <property type="project" value="InterPro"/>
</dbReference>
<keyword evidence="2" id="KW-0227">DNA damage</keyword>
<dbReference type="Proteomes" id="UP000002207">
    <property type="component" value="Chromosome"/>
</dbReference>
<dbReference type="KEGG" id="aca:ACP_3198"/>
<dbReference type="EMBL" id="CP001472">
    <property type="protein sequence ID" value="ACO33559.1"/>
    <property type="molecule type" value="Genomic_DNA"/>
</dbReference>
<dbReference type="SUPFAM" id="SSF56672">
    <property type="entry name" value="DNA/RNA polymerases"/>
    <property type="match status" value="1"/>
</dbReference>
<dbReference type="RefSeq" id="WP_015898240.1">
    <property type="nucleotide sequence ID" value="NC_012483.1"/>
</dbReference>
<dbReference type="AlphaFoldDB" id="C1F5L8"/>
<reference evidence="4 5" key="1">
    <citation type="journal article" date="2009" name="Appl. Environ. Microbiol.">
        <title>Three genomes from the phylum Acidobacteria provide insight into the lifestyles of these microorganisms in soils.</title>
        <authorList>
            <person name="Ward N.L."/>
            <person name="Challacombe J.F."/>
            <person name="Janssen P.H."/>
            <person name="Henrissat B."/>
            <person name="Coutinho P.M."/>
            <person name="Wu M."/>
            <person name="Xie G."/>
            <person name="Haft D.H."/>
            <person name="Sait M."/>
            <person name="Badger J."/>
            <person name="Barabote R.D."/>
            <person name="Bradley B."/>
            <person name="Brettin T.S."/>
            <person name="Brinkac L.M."/>
            <person name="Bruce D."/>
            <person name="Creasy T."/>
            <person name="Daugherty S.C."/>
            <person name="Davidsen T.M."/>
            <person name="DeBoy R.T."/>
            <person name="Detter J.C."/>
            <person name="Dodson R.J."/>
            <person name="Durkin A.S."/>
            <person name="Ganapathy A."/>
            <person name="Gwinn-Giglio M."/>
            <person name="Han C.S."/>
            <person name="Khouri H."/>
            <person name="Kiss H."/>
            <person name="Kothari S.P."/>
            <person name="Madupu R."/>
            <person name="Nelson K.E."/>
            <person name="Nelson W.C."/>
            <person name="Paulsen I."/>
            <person name="Penn K."/>
            <person name="Ren Q."/>
            <person name="Rosovitz M.J."/>
            <person name="Selengut J.D."/>
            <person name="Shrivastava S."/>
            <person name="Sullivan S.A."/>
            <person name="Tapia R."/>
            <person name="Thompson L.S."/>
            <person name="Watkins K.L."/>
            <person name="Yang Q."/>
            <person name="Yu C."/>
            <person name="Zafar N."/>
            <person name="Zhou L."/>
            <person name="Kuske C.R."/>
        </authorList>
    </citation>
    <scope>NUCLEOTIDE SEQUENCE [LARGE SCALE GENOMIC DNA]</scope>
    <source>
        <strain evidence="5">ATCC 51196 / DSM 11244 / BCRC 80197 / JCM 7670 / NBRC 15755 / NCIMB 13165 / 161</strain>
    </source>
</reference>
<evidence type="ECO:0000259" key="3">
    <source>
        <dbReference type="PROSITE" id="PS50173"/>
    </source>
</evidence>
<dbReference type="OrthoDB" id="106651at2"/>
<evidence type="ECO:0000256" key="1">
    <source>
        <dbReference type="ARBA" id="ARBA00010945"/>
    </source>
</evidence>
<dbReference type="InterPro" id="IPR050356">
    <property type="entry name" value="SulA_CellDiv_inhibitor"/>
</dbReference>
<dbReference type="Pfam" id="PF00817">
    <property type="entry name" value="IMS"/>
    <property type="match status" value="1"/>
</dbReference>
<dbReference type="PANTHER" id="PTHR35369:SF2">
    <property type="entry name" value="BLR3025 PROTEIN"/>
    <property type="match status" value="1"/>
</dbReference>
<evidence type="ECO:0000256" key="2">
    <source>
        <dbReference type="ARBA" id="ARBA00022763"/>
    </source>
</evidence>
<dbReference type="Gene3D" id="3.40.1170.60">
    <property type="match status" value="1"/>
</dbReference>
<dbReference type="InParanoid" id="C1F5L8"/>
<dbReference type="STRING" id="240015.ACP_3198"/>
<dbReference type="PROSITE" id="PS50173">
    <property type="entry name" value="UMUC"/>
    <property type="match status" value="1"/>
</dbReference>
<feature type="domain" description="UmuC" evidence="3">
    <location>
        <begin position="8"/>
        <end position="151"/>
    </location>
</feature>
<dbReference type="CDD" id="cd03468">
    <property type="entry name" value="PolY_like"/>
    <property type="match status" value="1"/>
</dbReference>
<proteinExistence type="inferred from homology"/>
<dbReference type="InterPro" id="IPR001126">
    <property type="entry name" value="UmuC"/>
</dbReference>
<dbReference type="HOGENOM" id="CLU_041029_0_0_0"/>
<dbReference type="InterPro" id="IPR043128">
    <property type="entry name" value="Rev_trsase/Diguanyl_cyclase"/>
</dbReference>
<organism evidence="4 5">
    <name type="scientific">Acidobacterium capsulatum (strain ATCC 51196 / DSM 11244 / BCRC 80197 / JCM 7670 / NBRC 15755 / NCIMB 13165 / 161)</name>
    <dbReference type="NCBI Taxonomy" id="240015"/>
    <lineage>
        <taxon>Bacteria</taxon>
        <taxon>Pseudomonadati</taxon>
        <taxon>Acidobacteriota</taxon>
        <taxon>Terriglobia</taxon>
        <taxon>Terriglobales</taxon>
        <taxon>Acidobacteriaceae</taxon>
        <taxon>Acidobacterium</taxon>
    </lineage>
</organism>
<dbReference type="Gene3D" id="3.30.70.270">
    <property type="match status" value="1"/>
</dbReference>
<accession>C1F5L8</accession>
<keyword evidence="5" id="KW-1185">Reference proteome</keyword>
<evidence type="ECO:0000313" key="4">
    <source>
        <dbReference type="EMBL" id="ACO33559.1"/>
    </source>
</evidence>
<evidence type="ECO:0000313" key="5">
    <source>
        <dbReference type="Proteomes" id="UP000002207"/>
    </source>
</evidence>
<protein>
    <recommendedName>
        <fullName evidence="3">UmuC domain-containing protein</fullName>
    </recommendedName>
</protein>
<name>C1F5L8_ACIC5</name>